<dbReference type="GO" id="GO:0005886">
    <property type="term" value="C:plasma membrane"/>
    <property type="evidence" value="ECO:0007669"/>
    <property type="project" value="TreeGrafter"/>
</dbReference>
<evidence type="ECO:0000256" key="2">
    <source>
        <dbReference type="ARBA" id="ARBA00006582"/>
    </source>
</evidence>
<keyword evidence="10" id="KW-1185">Reference proteome</keyword>
<evidence type="ECO:0000313" key="9">
    <source>
        <dbReference type="EMBL" id="EPZ35553.1"/>
    </source>
</evidence>
<accession>A0A075B3S6</accession>
<dbReference type="Pfam" id="PF16746">
    <property type="entry name" value="BAR_3"/>
    <property type="match status" value="1"/>
</dbReference>
<dbReference type="GO" id="GO:0120015">
    <property type="term" value="F:sterol transfer activity"/>
    <property type="evidence" value="ECO:0007669"/>
    <property type="project" value="TreeGrafter"/>
</dbReference>
<dbReference type="GO" id="GO:0140268">
    <property type="term" value="C:endoplasmic reticulum-plasma membrane contact site"/>
    <property type="evidence" value="ECO:0007669"/>
    <property type="project" value="TreeGrafter"/>
</dbReference>
<dbReference type="GO" id="GO:0005789">
    <property type="term" value="C:endoplasmic reticulum membrane"/>
    <property type="evidence" value="ECO:0007669"/>
    <property type="project" value="TreeGrafter"/>
</dbReference>
<reference evidence="9 10" key="1">
    <citation type="journal article" date="2013" name="Curr. Biol.">
        <title>Shared signatures of parasitism and phylogenomics unite Cryptomycota and microsporidia.</title>
        <authorList>
            <person name="James T.Y."/>
            <person name="Pelin A."/>
            <person name="Bonen L."/>
            <person name="Ahrendt S."/>
            <person name="Sain D."/>
            <person name="Corradi N."/>
            <person name="Stajich J.E."/>
        </authorList>
    </citation>
    <scope>NUCLEOTIDE SEQUENCE [LARGE SCALE GENOMIC DNA]</scope>
    <source>
        <strain evidence="9 10">CSF55</strain>
    </source>
</reference>
<evidence type="ECO:0000256" key="3">
    <source>
        <dbReference type="ARBA" id="ARBA00022692"/>
    </source>
</evidence>
<dbReference type="HOGENOM" id="CLU_379535_0_0_1"/>
<feature type="domain" description="PH" evidence="7">
    <location>
        <begin position="298"/>
        <end position="398"/>
    </location>
</feature>
<sequence length="730" mass="83674">MTSSPTQFHEIVASTSLSVDDPMYDSPVYRASVQKIEDEVDEIVKWLESIAKTLKSKCDDEKSMGQLCWNAWGMPGVGTAGYGNFGGDIDGSKTYGNFGGDIDGSKTVPTIKTISQLFGTLTQFKKRLATSLEEQLYNPLAEFIKNDIKELRESRKAFERAQEKYENALLRFSTLSKLKEASALKEIKEDAYQLYENRKMYGKASFAHCKKLEEFKSKINPLILNKFIFALRNHVDYYSNSFDILNTYVPVLDELEPLMKHEENLLNEKYSEFKAKAELSEQVFVEQSKPDAIPARVTGSKKGYLFKKKQGKGIATVWNRSFFVIENGNFYYYFPSKARGKHCKSSEINVLLCHVKPIEVQDRRFCFEVISSKKSITLQAESQEEMDGWIKTFERAKQQSVFAEEGGGEEENVIKSKELAIDQFEKEEIEIEDKEEINFEIVNESLKKRNDELHENFKSVPLTFPCALQKDILLQGRIYLTQNRICFYSNILGFITVLIIENEKIKLIERKDSSLYTSLTIHSFDNQLFIDNVKNSDVLEFLSKNKQLKQLRELTESINLILKGLETNQEINQNQIDCGCNDHYDNQAAPLTLSNNPLQVFKLLFSDDSTFIKDLREKSPSNCFDFDLKPWSNNERKLSFSVPVNNPFVKAKSTICHETWQLLKKDSGCVIVDFCGSTPDIPYGDCFQTVCRFCITQNGSNQSLCKITFGVKFIKSTMMKGNPLQLYSKE</sequence>
<evidence type="ECO:0000256" key="4">
    <source>
        <dbReference type="ARBA" id="ARBA00022989"/>
    </source>
</evidence>
<evidence type="ECO:0000256" key="5">
    <source>
        <dbReference type="ARBA" id="ARBA00023136"/>
    </source>
</evidence>
<organism evidence="9 10">
    <name type="scientific">Rozella allomycis (strain CSF55)</name>
    <dbReference type="NCBI Taxonomy" id="988480"/>
    <lineage>
        <taxon>Eukaryota</taxon>
        <taxon>Fungi</taxon>
        <taxon>Fungi incertae sedis</taxon>
        <taxon>Cryptomycota</taxon>
        <taxon>Cryptomycota incertae sedis</taxon>
        <taxon>Rozella</taxon>
    </lineage>
</organism>
<dbReference type="InterPro" id="IPR004148">
    <property type="entry name" value="BAR_dom"/>
</dbReference>
<dbReference type="InterPro" id="IPR011993">
    <property type="entry name" value="PH-like_dom_sf"/>
</dbReference>
<dbReference type="PANTHER" id="PTHR23319">
    <property type="entry name" value="GRAM DOMAIN CONTAINING 1B, ISOFORM E"/>
    <property type="match status" value="1"/>
</dbReference>
<evidence type="ECO:0000259" key="7">
    <source>
        <dbReference type="PROSITE" id="PS50003"/>
    </source>
</evidence>
<dbReference type="InterPro" id="IPR051482">
    <property type="entry name" value="Cholesterol_transport"/>
</dbReference>
<dbReference type="PROSITE" id="PS51778">
    <property type="entry name" value="VAST"/>
    <property type="match status" value="1"/>
</dbReference>
<keyword evidence="4" id="KW-1133">Transmembrane helix</keyword>
<dbReference type="Gene3D" id="2.30.29.30">
    <property type="entry name" value="Pleckstrin-homology domain (PH domain)/Phosphotyrosine-binding domain (PTB)"/>
    <property type="match status" value="2"/>
</dbReference>
<dbReference type="EMBL" id="KE560815">
    <property type="protein sequence ID" value="EPZ35553.1"/>
    <property type="molecule type" value="Genomic_DNA"/>
</dbReference>
<dbReference type="Pfam" id="PF00169">
    <property type="entry name" value="PH"/>
    <property type="match status" value="1"/>
</dbReference>
<evidence type="ECO:0000313" key="10">
    <source>
        <dbReference type="Proteomes" id="UP000030755"/>
    </source>
</evidence>
<dbReference type="PROSITE" id="PS50003">
    <property type="entry name" value="PH_DOMAIN"/>
    <property type="match status" value="1"/>
</dbReference>
<proteinExistence type="inferred from homology"/>
<dbReference type="InterPro" id="IPR027267">
    <property type="entry name" value="AH/BAR_dom_sf"/>
</dbReference>
<dbReference type="InterPro" id="IPR001849">
    <property type="entry name" value="PH_domain"/>
</dbReference>
<dbReference type="PANTHER" id="PTHR23319:SF4">
    <property type="entry name" value="GRAM DOMAIN CONTAINING 1B, ISOFORM E"/>
    <property type="match status" value="1"/>
</dbReference>
<keyword evidence="3" id="KW-0812">Transmembrane</keyword>
<dbReference type="OrthoDB" id="2162691at2759"/>
<dbReference type="AlphaFoldDB" id="A0A075B3S6"/>
<dbReference type="STRING" id="988480.A0A075B3S6"/>
<comment type="similarity">
    <text evidence="2">Belongs to the YSP2 family.</text>
</comment>
<keyword evidence="6" id="KW-0175">Coiled coil</keyword>
<dbReference type="Gene3D" id="1.20.1270.60">
    <property type="entry name" value="Arfaptin homology (AH) domain/BAR domain"/>
    <property type="match status" value="1"/>
</dbReference>
<dbReference type="GO" id="GO:0032366">
    <property type="term" value="P:intracellular sterol transport"/>
    <property type="evidence" value="ECO:0007669"/>
    <property type="project" value="TreeGrafter"/>
</dbReference>
<dbReference type="GO" id="GO:0032934">
    <property type="term" value="F:sterol binding"/>
    <property type="evidence" value="ECO:0007669"/>
    <property type="project" value="TreeGrafter"/>
</dbReference>
<dbReference type="SMART" id="SM00568">
    <property type="entry name" value="GRAM"/>
    <property type="match status" value="1"/>
</dbReference>
<dbReference type="InterPro" id="IPR031968">
    <property type="entry name" value="VASt"/>
</dbReference>
<comment type="subcellular location">
    <subcellularLocation>
        <location evidence="1">Membrane</location>
        <topology evidence="1">Single-pass membrane protein</topology>
    </subcellularLocation>
</comment>
<dbReference type="SUPFAM" id="SSF50729">
    <property type="entry name" value="PH domain-like"/>
    <property type="match status" value="1"/>
</dbReference>
<evidence type="ECO:0000256" key="1">
    <source>
        <dbReference type="ARBA" id="ARBA00004167"/>
    </source>
</evidence>
<evidence type="ECO:0000256" key="6">
    <source>
        <dbReference type="SAM" id="Coils"/>
    </source>
</evidence>
<dbReference type="Pfam" id="PF02893">
    <property type="entry name" value="GRAM"/>
    <property type="match status" value="1"/>
</dbReference>
<name>A0A075B3S6_ROZAC</name>
<feature type="domain" description="VASt" evidence="8">
    <location>
        <begin position="584"/>
        <end position="730"/>
    </location>
</feature>
<protein>
    <submittedName>
        <fullName evidence="9">Uncharacterized protein</fullName>
    </submittedName>
</protein>
<dbReference type="InterPro" id="IPR004182">
    <property type="entry name" value="GRAM"/>
</dbReference>
<dbReference type="Proteomes" id="UP000030755">
    <property type="component" value="Unassembled WGS sequence"/>
</dbReference>
<dbReference type="SMART" id="SM00233">
    <property type="entry name" value="PH"/>
    <property type="match status" value="1"/>
</dbReference>
<gene>
    <name evidence="9" type="ORF">O9G_004917</name>
</gene>
<feature type="coiled-coil region" evidence="6">
    <location>
        <begin position="141"/>
        <end position="198"/>
    </location>
</feature>
<dbReference type="Pfam" id="PF16016">
    <property type="entry name" value="VASt"/>
    <property type="match status" value="1"/>
</dbReference>
<keyword evidence="5" id="KW-0472">Membrane</keyword>
<dbReference type="SUPFAM" id="SSF103657">
    <property type="entry name" value="BAR/IMD domain-like"/>
    <property type="match status" value="1"/>
</dbReference>
<evidence type="ECO:0000259" key="8">
    <source>
        <dbReference type="PROSITE" id="PS51778"/>
    </source>
</evidence>